<dbReference type="PANTHER" id="PTHR19316:SF18">
    <property type="entry name" value="HSP70-BINDING PROTEIN 1"/>
    <property type="match status" value="1"/>
</dbReference>
<accession>A0A8H5I0P0</accession>
<keyword evidence="6" id="KW-1185">Reference proteome</keyword>
<dbReference type="Proteomes" id="UP000518752">
    <property type="component" value="Unassembled WGS sequence"/>
</dbReference>
<dbReference type="InterPro" id="IPR016024">
    <property type="entry name" value="ARM-type_fold"/>
</dbReference>
<feature type="domain" description="Nucleotide exchange factor Fes1" evidence="4">
    <location>
        <begin position="1"/>
        <end position="72"/>
    </location>
</feature>
<dbReference type="OrthoDB" id="10250458at2759"/>
<dbReference type="GO" id="GO:0000774">
    <property type="term" value="F:adenyl-nucleotide exchange factor activity"/>
    <property type="evidence" value="ECO:0007669"/>
    <property type="project" value="TreeGrafter"/>
</dbReference>
<evidence type="ECO:0000256" key="2">
    <source>
        <dbReference type="ARBA" id="ARBA00022737"/>
    </source>
</evidence>
<dbReference type="GO" id="GO:0005783">
    <property type="term" value="C:endoplasmic reticulum"/>
    <property type="evidence" value="ECO:0007669"/>
    <property type="project" value="TreeGrafter"/>
</dbReference>
<dbReference type="SUPFAM" id="SSF48371">
    <property type="entry name" value="ARM repeat"/>
    <property type="match status" value="1"/>
</dbReference>
<comment type="caution">
    <text evidence="5">The sequence shown here is derived from an EMBL/GenBank/DDBJ whole genome shotgun (WGS) entry which is preliminary data.</text>
</comment>
<dbReference type="Pfam" id="PF08609">
    <property type="entry name" value="Fes1"/>
    <property type="match status" value="1"/>
</dbReference>
<sequence length="375" mass="40629">MQSLLRWGIENSTPQNGTNPNPPAPRSDLNPEIIDMLLGKSDAELMKEAINIALDESRSEDDRVDALDNLEMTWKKLRIWEPLHGLASSGPDAVATHAIWVIGTALQNNPAAQDAYLKLNPLPTLTSLLAPKAGSTSSAAQRIRSKVIYALSGLLKHNAPALAQMDIDGADGWNRLCRALQDPDITVRRKTAFLLNSLLMPNESTASQSSATSRSDNFHTPDSQQQERESPIHANSHAAHLTLPNRASTSALTLEAMTKHDIVDTLIQGLTDPVPYGEDGDNEEADLDFEEKGVMLLRTYLNLCNGPLEQDQKDRVREWISREKAKEAKVSDSGSGARSGTSTSSGGGGGGAGNGLAERWGMSDGEFVEFTRKVE</sequence>
<organism evidence="5 6">
    <name type="scientific">Collybiopsis confluens</name>
    <dbReference type="NCBI Taxonomy" id="2823264"/>
    <lineage>
        <taxon>Eukaryota</taxon>
        <taxon>Fungi</taxon>
        <taxon>Dikarya</taxon>
        <taxon>Basidiomycota</taxon>
        <taxon>Agaricomycotina</taxon>
        <taxon>Agaricomycetes</taxon>
        <taxon>Agaricomycetidae</taxon>
        <taxon>Agaricales</taxon>
        <taxon>Marasmiineae</taxon>
        <taxon>Omphalotaceae</taxon>
        <taxon>Collybiopsis</taxon>
    </lineage>
</organism>
<dbReference type="Gene3D" id="1.25.10.10">
    <property type="entry name" value="Leucine-rich Repeat Variant"/>
    <property type="match status" value="1"/>
</dbReference>
<dbReference type="InterPro" id="IPR013918">
    <property type="entry name" value="Nucleotide_exch_fac_Fes1"/>
</dbReference>
<evidence type="ECO:0000256" key="3">
    <source>
        <dbReference type="SAM" id="MobiDB-lite"/>
    </source>
</evidence>
<feature type="compositionally biased region" description="Gly residues" evidence="3">
    <location>
        <begin position="345"/>
        <end position="354"/>
    </location>
</feature>
<comment type="similarity">
    <text evidence="1">Belongs to the FES1 family.</text>
</comment>
<feature type="compositionally biased region" description="Low complexity" evidence="3">
    <location>
        <begin position="331"/>
        <end position="344"/>
    </location>
</feature>
<gene>
    <name evidence="5" type="ORF">D9757_001064</name>
</gene>
<feature type="compositionally biased region" description="Polar residues" evidence="3">
    <location>
        <begin position="10"/>
        <end position="19"/>
    </location>
</feature>
<keyword evidence="2" id="KW-0677">Repeat</keyword>
<reference evidence="5 6" key="1">
    <citation type="journal article" date="2020" name="ISME J.">
        <title>Uncovering the hidden diversity of litter-decomposition mechanisms in mushroom-forming fungi.</title>
        <authorList>
            <person name="Floudas D."/>
            <person name="Bentzer J."/>
            <person name="Ahren D."/>
            <person name="Johansson T."/>
            <person name="Persson P."/>
            <person name="Tunlid A."/>
        </authorList>
    </citation>
    <scope>NUCLEOTIDE SEQUENCE [LARGE SCALE GENOMIC DNA]</scope>
    <source>
        <strain evidence="5 6">CBS 406.79</strain>
    </source>
</reference>
<dbReference type="EMBL" id="JAACJN010000004">
    <property type="protein sequence ID" value="KAF5392920.1"/>
    <property type="molecule type" value="Genomic_DNA"/>
</dbReference>
<evidence type="ECO:0000313" key="5">
    <source>
        <dbReference type="EMBL" id="KAF5392920.1"/>
    </source>
</evidence>
<evidence type="ECO:0000256" key="1">
    <source>
        <dbReference type="ARBA" id="ARBA00011045"/>
    </source>
</evidence>
<dbReference type="InterPro" id="IPR050693">
    <property type="entry name" value="Hsp70_NEF-Inhibitors"/>
</dbReference>
<dbReference type="AlphaFoldDB" id="A0A8H5I0P0"/>
<evidence type="ECO:0000259" key="4">
    <source>
        <dbReference type="Pfam" id="PF08609"/>
    </source>
</evidence>
<proteinExistence type="inferred from homology"/>
<name>A0A8H5I0P0_9AGAR</name>
<protein>
    <recommendedName>
        <fullName evidence="4">Nucleotide exchange factor Fes1 domain-containing protein</fullName>
    </recommendedName>
</protein>
<feature type="region of interest" description="Disordered" evidence="3">
    <location>
        <begin position="1"/>
        <end position="30"/>
    </location>
</feature>
<feature type="region of interest" description="Disordered" evidence="3">
    <location>
        <begin position="323"/>
        <end position="360"/>
    </location>
</feature>
<feature type="compositionally biased region" description="Low complexity" evidence="3">
    <location>
        <begin position="204"/>
        <end position="215"/>
    </location>
</feature>
<dbReference type="InterPro" id="IPR011989">
    <property type="entry name" value="ARM-like"/>
</dbReference>
<evidence type="ECO:0000313" key="6">
    <source>
        <dbReference type="Proteomes" id="UP000518752"/>
    </source>
</evidence>
<feature type="region of interest" description="Disordered" evidence="3">
    <location>
        <begin position="204"/>
        <end position="233"/>
    </location>
</feature>
<dbReference type="PANTHER" id="PTHR19316">
    <property type="entry name" value="PROTEIN FOLDING REGULATOR"/>
    <property type="match status" value="1"/>
</dbReference>